<evidence type="ECO:0000313" key="2">
    <source>
        <dbReference type="EMBL" id="SLN13569.1"/>
    </source>
</evidence>
<dbReference type="Gene3D" id="3.90.1520.10">
    <property type="entry name" value="H-NOX domain"/>
    <property type="match status" value="1"/>
</dbReference>
<dbReference type="PANTHER" id="PTHR45655">
    <property type="entry name" value="GUANYLATE CYCLASE SOLUBLE SUBUNIT BETA-2"/>
    <property type="match status" value="1"/>
</dbReference>
<evidence type="ECO:0000259" key="1">
    <source>
        <dbReference type="Pfam" id="PF07700"/>
    </source>
</evidence>
<dbReference type="InterPro" id="IPR024096">
    <property type="entry name" value="NO_sig/Golgi_transp_ligand-bd"/>
</dbReference>
<reference evidence="2 3" key="1">
    <citation type="submission" date="2017-03" db="EMBL/GenBank/DDBJ databases">
        <authorList>
            <person name="Afonso C.L."/>
            <person name="Miller P.J."/>
            <person name="Scott M.A."/>
            <person name="Spackman E."/>
            <person name="Goraichik I."/>
            <person name="Dimitrov K.M."/>
            <person name="Suarez D.L."/>
            <person name="Swayne D.E."/>
        </authorList>
    </citation>
    <scope>NUCLEOTIDE SEQUENCE [LARGE SCALE GENOMIC DNA]</scope>
    <source>
        <strain evidence="2 3">CECT 8625</strain>
    </source>
</reference>
<dbReference type="InterPro" id="IPR038158">
    <property type="entry name" value="H-NOX_domain_sf"/>
</dbReference>
<accession>A0A1X6Y8Y7</accession>
<dbReference type="AlphaFoldDB" id="A0A1X6Y8Y7"/>
<gene>
    <name evidence="2" type="ORF">ROJ8625_00410</name>
</gene>
<dbReference type="EMBL" id="FWFK01000001">
    <property type="protein sequence ID" value="SLN13569.1"/>
    <property type="molecule type" value="Genomic_DNA"/>
</dbReference>
<dbReference type="PANTHER" id="PTHR45655:SF13">
    <property type="entry name" value="SOLUBLE GUANYLATE CYCLASE GCY-32-RELATED"/>
    <property type="match status" value="1"/>
</dbReference>
<organism evidence="2 3">
    <name type="scientific">Roseivivax jejudonensis</name>
    <dbReference type="NCBI Taxonomy" id="1529041"/>
    <lineage>
        <taxon>Bacteria</taxon>
        <taxon>Pseudomonadati</taxon>
        <taxon>Pseudomonadota</taxon>
        <taxon>Alphaproteobacteria</taxon>
        <taxon>Rhodobacterales</taxon>
        <taxon>Roseobacteraceae</taxon>
        <taxon>Roseivivax</taxon>
    </lineage>
</organism>
<proteinExistence type="predicted"/>
<dbReference type="GO" id="GO:0020037">
    <property type="term" value="F:heme binding"/>
    <property type="evidence" value="ECO:0007669"/>
    <property type="project" value="InterPro"/>
</dbReference>
<name>A0A1X6Y8Y7_9RHOB</name>
<dbReference type="InterPro" id="IPR011644">
    <property type="entry name" value="Heme_NO-bd"/>
</dbReference>
<dbReference type="SUPFAM" id="SSF111126">
    <property type="entry name" value="Ligand-binding domain in the NO signalling and Golgi transport"/>
    <property type="match status" value="1"/>
</dbReference>
<protein>
    <submittedName>
        <fullName evidence="2">Heme NO binding protein</fullName>
    </submittedName>
</protein>
<dbReference type="Proteomes" id="UP000193570">
    <property type="component" value="Unassembled WGS sequence"/>
</dbReference>
<sequence>MLQVFVEDTYGRSRWDDVLRQAGLGRIEVEAMLRHDPALTDQLAAAVEAQLSRPIGAVLEDVGTYLVSHPNAASVRRLLRFCGVDFADFLFSLEDLPGRITLAVPELSVPTIEVIDRDDRIFDILCRDAVPGFAELVAGLVRAMADDFGSLAVIDHVTRASEGECIRVTIIERDFTEGRAFPLVDDATGAPSC</sequence>
<evidence type="ECO:0000313" key="3">
    <source>
        <dbReference type="Proteomes" id="UP000193570"/>
    </source>
</evidence>
<keyword evidence="3" id="KW-1185">Reference proteome</keyword>
<feature type="domain" description="Heme NO-binding" evidence="1">
    <location>
        <begin position="2"/>
        <end position="150"/>
    </location>
</feature>
<dbReference type="Pfam" id="PF07700">
    <property type="entry name" value="HNOB"/>
    <property type="match status" value="1"/>
</dbReference>